<accession>A0A508B2V9</accession>
<dbReference type="AlphaFoldDB" id="A0A508B2V9"/>
<proteinExistence type="predicted"/>
<protein>
    <submittedName>
        <fullName evidence="1">Poly-beta-1,6 N-acetyl-D-glucosamine export porin PgaA</fullName>
    </submittedName>
</protein>
<name>A0A508B2V9_9GAMM</name>
<evidence type="ECO:0000313" key="2">
    <source>
        <dbReference type="Proteomes" id="UP000320431"/>
    </source>
</evidence>
<dbReference type="Proteomes" id="UP000320431">
    <property type="component" value="Unassembled WGS sequence"/>
</dbReference>
<organism evidence="1 2">
    <name type="scientific">Marilutibacter maris</name>
    <dbReference type="NCBI Taxonomy" id="1605891"/>
    <lineage>
        <taxon>Bacteria</taxon>
        <taxon>Pseudomonadati</taxon>
        <taxon>Pseudomonadota</taxon>
        <taxon>Gammaproteobacteria</taxon>
        <taxon>Lysobacterales</taxon>
        <taxon>Lysobacteraceae</taxon>
        <taxon>Marilutibacter</taxon>
    </lineage>
</organism>
<dbReference type="Pfam" id="PF14559">
    <property type="entry name" value="TPR_19"/>
    <property type="match status" value="1"/>
</dbReference>
<dbReference type="InterPro" id="IPR011990">
    <property type="entry name" value="TPR-like_helical_dom_sf"/>
</dbReference>
<gene>
    <name evidence="1" type="ORF">FKV24_005850</name>
</gene>
<dbReference type="EMBL" id="VICD02000082">
    <property type="protein sequence ID" value="KAB8194380.1"/>
    <property type="molecule type" value="Genomic_DNA"/>
</dbReference>
<evidence type="ECO:0000313" key="1">
    <source>
        <dbReference type="EMBL" id="KAB8194380.1"/>
    </source>
</evidence>
<comment type="caution">
    <text evidence="1">The sequence shown here is derived from an EMBL/GenBank/DDBJ whole genome shotgun (WGS) entry which is preliminary data.</text>
</comment>
<reference evidence="1 2" key="1">
    <citation type="submission" date="2019-10" db="EMBL/GenBank/DDBJ databases">
        <title>Lysobacter alkalisoli sp. nov., isolated from saline-alkaline soil.</title>
        <authorList>
            <person name="Sun J.-Q."/>
        </authorList>
    </citation>
    <scope>NUCLEOTIDE SEQUENCE [LARGE SCALE GENOMIC DNA]</scope>
    <source>
        <strain evidence="1 2">KCTC 42381</strain>
    </source>
</reference>
<dbReference type="SUPFAM" id="SSF48452">
    <property type="entry name" value="TPR-like"/>
    <property type="match status" value="1"/>
</dbReference>
<dbReference type="RefSeq" id="WP_343200234.1">
    <property type="nucleotide sequence ID" value="NZ_VICD02000082.1"/>
</dbReference>
<feature type="non-terminal residue" evidence="1">
    <location>
        <position position="403"/>
    </location>
</feature>
<dbReference type="InterPro" id="IPR019734">
    <property type="entry name" value="TPR_rpt"/>
</dbReference>
<dbReference type="PROSITE" id="PS50005">
    <property type="entry name" value="TPR"/>
    <property type="match status" value="1"/>
</dbReference>
<dbReference type="Gene3D" id="1.25.40.10">
    <property type="entry name" value="Tetratricopeptide repeat domain"/>
    <property type="match status" value="2"/>
</dbReference>
<sequence>MALAALTWPLSTFASTPETPLTEIQQLRDQGRWLDALSAIGRAQDDRPDDPALYRLQTLTLLDLGSSYRAWSLYQARPELFDADEARRLRGAGTARLINWGRLYAESEQARDEELALAGQALRTLQESGQEPGSADLRTRFDEIALLNLLERHAEVIERYRALQDEGVEPPPYVLASIAGSLLAERHPAEAIPLYRQVERAMPDAWDPRLQLGYAYSESEDFDAAYAHLEQLKAAEPAWLYAPGARRPHSNPRHYDADRNLALMHLYGQDTAGAQQRLESLAAIGPNNASLQTAVGEVYRQRGWSERALERFRMAGTQDPEHIGARIGQVGALLDLDRVDLARPLHDQLLAGHPRNVQVKQMARDWDNRLGWQWQINASAGRSDSRDGAPGVSPLGSRDGGHS</sequence>